<evidence type="ECO:0000313" key="1">
    <source>
        <dbReference type="EMBL" id="KAF7280645.1"/>
    </source>
</evidence>
<name>A0A834IMW9_RHYFE</name>
<gene>
    <name evidence="1" type="ORF">GWI33_005614</name>
</gene>
<accession>A0A834IMW9</accession>
<dbReference type="AlphaFoldDB" id="A0A834IMW9"/>
<protein>
    <submittedName>
        <fullName evidence="1">Uncharacterized protein</fullName>
    </submittedName>
</protein>
<sequence>MLLFVRQSFPIISQVSSAALKLITGRPTTDYPTPSRIENDPRFSPAVANEYANRVFLNLASFASGPGSILIPTDIDMHNSG</sequence>
<organism evidence="1 2">
    <name type="scientific">Rhynchophorus ferrugineus</name>
    <name type="common">Red palm weevil</name>
    <name type="synonym">Curculio ferrugineus</name>
    <dbReference type="NCBI Taxonomy" id="354439"/>
    <lineage>
        <taxon>Eukaryota</taxon>
        <taxon>Metazoa</taxon>
        <taxon>Ecdysozoa</taxon>
        <taxon>Arthropoda</taxon>
        <taxon>Hexapoda</taxon>
        <taxon>Insecta</taxon>
        <taxon>Pterygota</taxon>
        <taxon>Neoptera</taxon>
        <taxon>Endopterygota</taxon>
        <taxon>Coleoptera</taxon>
        <taxon>Polyphaga</taxon>
        <taxon>Cucujiformia</taxon>
        <taxon>Curculionidae</taxon>
        <taxon>Dryophthorinae</taxon>
        <taxon>Rhynchophorus</taxon>
    </lineage>
</organism>
<reference evidence="1" key="1">
    <citation type="submission" date="2020-08" db="EMBL/GenBank/DDBJ databases">
        <title>Genome sequencing and assembly of the red palm weevil Rhynchophorus ferrugineus.</title>
        <authorList>
            <person name="Dias G.B."/>
            <person name="Bergman C.M."/>
            <person name="Manee M."/>
        </authorList>
    </citation>
    <scope>NUCLEOTIDE SEQUENCE</scope>
    <source>
        <strain evidence="1">AA-2017</strain>
        <tissue evidence="1">Whole larva</tissue>
    </source>
</reference>
<dbReference type="Proteomes" id="UP000625711">
    <property type="component" value="Unassembled WGS sequence"/>
</dbReference>
<proteinExistence type="predicted"/>
<keyword evidence="2" id="KW-1185">Reference proteome</keyword>
<comment type="caution">
    <text evidence="1">The sequence shown here is derived from an EMBL/GenBank/DDBJ whole genome shotgun (WGS) entry which is preliminary data.</text>
</comment>
<dbReference type="EMBL" id="JAACXV010000278">
    <property type="protein sequence ID" value="KAF7280645.1"/>
    <property type="molecule type" value="Genomic_DNA"/>
</dbReference>
<evidence type="ECO:0000313" key="2">
    <source>
        <dbReference type="Proteomes" id="UP000625711"/>
    </source>
</evidence>